<dbReference type="NCBIfam" id="NF033538">
    <property type="entry name" value="transpos_IS91"/>
    <property type="match status" value="1"/>
</dbReference>
<proteinExistence type="predicted"/>
<protein>
    <submittedName>
        <fullName evidence="3">IS91 family transposase</fullName>
    </submittedName>
</protein>
<evidence type="ECO:0000313" key="4">
    <source>
        <dbReference type="Proteomes" id="UP001595897"/>
    </source>
</evidence>
<dbReference type="Pfam" id="PF14319">
    <property type="entry name" value="Zn_Tnp_IS91"/>
    <property type="match status" value="1"/>
</dbReference>
<dbReference type="Pfam" id="PF04986">
    <property type="entry name" value="Y2_Tnp"/>
    <property type="match status" value="1"/>
</dbReference>
<accession>A0ABV9LY30</accession>
<name>A0ABV9LY30_9ALTE</name>
<gene>
    <name evidence="3" type="ORF">ACFO4O_15045</name>
</gene>
<evidence type="ECO:0000313" key="3">
    <source>
        <dbReference type="EMBL" id="MFC4701481.1"/>
    </source>
</evidence>
<dbReference type="InterPro" id="IPR054832">
    <property type="entry name" value="transpos_IS91"/>
</dbReference>
<dbReference type="InterPro" id="IPR007069">
    <property type="entry name" value="Transposase_32"/>
</dbReference>
<dbReference type="InterPro" id="IPR026889">
    <property type="entry name" value="Zn_Tnp"/>
</dbReference>
<dbReference type="EMBL" id="JBHSGU010000009">
    <property type="protein sequence ID" value="MFC4701481.1"/>
    <property type="molecule type" value="Genomic_DNA"/>
</dbReference>
<dbReference type="PANTHER" id="PTHR37023:SF1">
    <property type="entry name" value="ISSOD25 TRANSPOSASE TNPA_ISSOD25"/>
    <property type="match status" value="1"/>
</dbReference>
<feature type="domain" description="Transposase zinc-binding" evidence="2">
    <location>
        <begin position="10"/>
        <end position="99"/>
    </location>
</feature>
<dbReference type="RefSeq" id="WP_382409987.1">
    <property type="nucleotide sequence ID" value="NZ_JBHSGU010000009.1"/>
</dbReference>
<organism evidence="3 4">
    <name type="scientific">Glaciecola siphonariae</name>
    <dbReference type="NCBI Taxonomy" id="521012"/>
    <lineage>
        <taxon>Bacteria</taxon>
        <taxon>Pseudomonadati</taxon>
        <taxon>Pseudomonadota</taxon>
        <taxon>Gammaproteobacteria</taxon>
        <taxon>Alteromonadales</taxon>
        <taxon>Alteromonadaceae</taxon>
        <taxon>Glaciecola</taxon>
    </lineage>
</organism>
<comment type="caution">
    <text evidence="3">The sequence shown here is derived from an EMBL/GenBank/DDBJ whole genome shotgun (WGS) entry which is preliminary data.</text>
</comment>
<evidence type="ECO:0000259" key="1">
    <source>
        <dbReference type="Pfam" id="PF04986"/>
    </source>
</evidence>
<keyword evidence="4" id="KW-1185">Reference proteome</keyword>
<reference evidence="4" key="1">
    <citation type="journal article" date="2019" name="Int. J. Syst. Evol. Microbiol.">
        <title>The Global Catalogue of Microorganisms (GCM) 10K type strain sequencing project: providing services to taxonomists for standard genome sequencing and annotation.</title>
        <authorList>
            <consortium name="The Broad Institute Genomics Platform"/>
            <consortium name="The Broad Institute Genome Sequencing Center for Infectious Disease"/>
            <person name="Wu L."/>
            <person name="Ma J."/>
        </authorList>
    </citation>
    <scope>NUCLEOTIDE SEQUENCE [LARGE SCALE GENOMIC DNA]</scope>
    <source>
        <strain evidence="4">KACC 12507</strain>
    </source>
</reference>
<feature type="domain" description="Transposase IS801/IS1294" evidence="1">
    <location>
        <begin position="141"/>
        <end position="306"/>
    </location>
</feature>
<dbReference type="PANTHER" id="PTHR37023">
    <property type="entry name" value="TRANSPOSASE"/>
    <property type="match status" value="1"/>
</dbReference>
<evidence type="ECO:0000259" key="2">
    <source>
        <dbReference type="Pfam" id="PF14319"/>
    </source>
</evidence>
<sequence>MMGKIHLSDIFNQALVGYQQSHRMSVQQHRACRSILACRTGKLGYQVWKCNQCAEQKRIGCSCRDRHCPRCQEKVTQDWVEKQSKQVVTGGYFHLVFTLPHELNVLAQHKPKVVYAALFTSVWQTMQKFTANRHGRDSQLGMLSVLHTWGQNLGQHIHLHCLVPAGVLNREQRWCEHKKCYLYPVKALSAVFRGKMIALLVEKGIDTNTLHLPKKWCVYAKQSLHSTKMVLRYLARYTRRGMMSESRLLSYSNDQVRFKYKDYRDNKHKVMSLTTHEFIRRYLLHVLPKGFMRIRYYGFLANACRQKKVASIQKQQGFAQKKMAREDQIPQSVAWPCTECKLGHLTLMTIILPILSIKSFINTT</sequence>
<dbReference type="Proteomes" id="UP001595897">
    <property type="component" value="Unassembled WGS sequence"/>
</dbReference>